<dbReference type="RefSeq" id="WP_144971007.1">
    <property type="nucleotide sequence ID" value="NZ_CP036289.1"/>
</dbReference>
<keyword evidence="2" id="KW-1185">Reference proteome</keyword>
<dbReference type="Pfam" id="PF05768">
    <property type="entry name" value="Glrx-like"/>
    <property type="match status" value="1"/>
</dbReference>
<proteinExistence type="predicted"/>
<name>A0A518C450_9BACT</name>
<dbReference type="Gene3D" id="3.40.30.10">
    <property type="entry name" value="Glutaredoxin"/>
    <property type="match status" value="1"/>
</dbReference>
<accession>A0A518C450</accession>
<gene>
    <name evidence="1" type="ORF">Pan97_10000</name>
</gene>
<dbReference type="AlphaFoldDB" id="A0A518C450"/>
<reference evidence="2" key="1">
    <citation type="submission" date="2019-02" db="EMBL/GenBank/DDBJ databases">
        <title>Deep-cultivation of Planctomycetes and their phenomic and genomic characterization uncovers novel biology.</title>
        <authorList>
            <person name="Wiegand S."/>
            <person name="Jogler M."/>
            <person name="Boedeker C."/>
            <person name="Pinto D."/>
            <person name="Vollmers J."/>
            <person name="Rivas-Marin E."/>
            <person name="Kohn T."/>
            <person name="Peeters S.H."/>
            <person name="Heuer A."/>
            <person name="Rast P."/>
            <person name="Oberbeckmann S."/>
            <person name="Bunk B."/>
            <person name="Jeske O."/>
            <person name="Meyerdierks A."/>
            <person name="Storesund J.E."/>
            <person name="Kallscheuer N."/>
            <person name="Luecker S."/>
            <person name="Lage O.M."/>
            <person name="Pohl T."/>
            <person name="Merkel B.J."/>
            <person name="Hornburger P."/>
            <person name="Mueller R.-W."/>
            <person name="Bruemmer F."/>
            <person name="Labrenz M."/>
            <person name="Spormann A.M."/>
            <person name="Op den Camp H."/>
            <person name="Overmann J."/>
            <person name="Amann R."/>
            <person name="Jetten M.S.M."/>
            <person name="Mascher T."/>
            <person name="Medema M.H."/>
            <person name="Devos D.P."/>
            <person name="Kaster A.-K."/>
            <person name="Ovreas L."/>
            <person name="Rohde M."/>
            <person name="Galperin M.Y."/>
            <person name="Jogler C."/>
        </authorList>
    </citation>
    <scope>NUCLEOTIDE SEQUENCE [LARGE SCALE GENOMIC DNA]</scope>
    <source>
        <strain evidence="2">Pan97</strain>
    </source>
</reference>
<dbReference type="Proteomes" id="UP000318626">
    <property type="component" value="Chromosome"/>
</dbReference>
<dbReference type="SUPFAM" id="SSF52833">
    <property type="entry name" value="Thioredoxin-like"/>
    <property type="match status" value="1"/>
</dbReference>
<dbReference type="OrthoDB" id="32865at2"/>
<evidence type="ECO:0000313" key="2">
    <source>
        <dbReference type="Proteomes" id="UP000318626"/>
    </source>
</evidence>
<dbReference type="InterPro" id="IPR036249">
    <property type="entry name" value="Thioredoxin-like_sf"/>
</dbReference>
<dbReference type="InterPro" id="IPR008554">
    <property type="entry name" value="Glutaredoxin-like"/>
</dbReference>
<protein>
    <submittedName>
        <fullName evidence="1">Glutaredoxin</fullName>
    </submittedName>
</protein>
<sequence>MSSDSPPHYDARIVIYTRQGCHCCESAEAIVRKFVSDITLVDIDSDSELTQKFNTSVPVVEINGKVRFRGKVSPMLLERTLKAEARQVAGPAS</sequence>
<dbReference type="EMBL" id="CP036289">
    <property type="protein sequence ID" value="QDU74000.1"/>
    <property type="molecule type" value="Genomic_DNA"/>
</dbReference>
<organism evidence="1 2">
    <name type="scientific">Bremerella volcania</name>
    <dbReference type="NCBI Taxonomy" id="2527984"/>
    <lineage>
        <taxon>Bacteria</taxon>
        <taxon>Pseudomonadati</taxon>
        <taxon>Planctomycetota</taxon>
        <taxon>Planctomycetia</taxon>
        <taxon>Pirellulales</taxon>
        <taxon>Pirellulaceae</taxon>
        <taxon>Bremerella</taxon>
    </lineage>
</organism>
<evidence type="ECO:0000313" key="1">
    <source>
        <dbReference type="EMBL" id="QDU74000.1"/>
    </source>
</evidence>
<dbReference type="KEGG" id="bvo:Pan97_10000"/>